<keyword evidence="1" id="KW-0547">Nucleotide-binding</keyword>
<dbReference type="OrthoDB" id="6428367at2759"/>
<evidence type="ECO:0000313" key="1">
    <source>
        <dbReference type="EMBL" id="GFY77006.1"/>
    </source>
</evidence>
<keyword evidence="2" id="KW-1185">Reference proteome</keyword>
<evidence type="ECO:0000313" key="2">
    <source>
        <dbReference type="Proteomes" id="UP000886998"/>
    </source>
</evidence>
<keyword evidence="1" id="KW-0347">Helicase</keyword>
<gene>
    <name evidence="1" type="ORF">TNIN_273401</name>
</gene>
<protein>
    <submittedName>
        <fullName evidence="1">ATP-dependent DNA helicase</fullName>
    </submittedName>
</protein>
<dbReference type="AlphaFoldDB" id="A0A8X6YPW6"/>
<sequence length="108" mass="12376">MPPYTLVILPSHLSPPRLYNGIRLVIKRITGKLFEANILIVKFKGKILLLQQIPMIPSEPPISFERLQFLIRLAFTMTIIKSQSRAMSIWGLDLENPCFPHGQLYVTC</sequence>
<dbReference type="EMBL" id="BMAV01022264">
    <property type="protein sequence ID" value="GFY77006.1"/>
    <property type="molecule type" value="Genomic_DNA"/>
</dbReference>
<keyword evidence="1" id="KW-0067">ATP-binding</keyword>
<organism evidence="1 2">
    <name type="scientific">Trichonephila inaurata madagascariensis</name>
    <dbReference type="NCBI Taxonomy" id="2747483"/>
    <lineage>
        <taxon>Eukaryota</taxon>
        <taxon>Metazoa</taxon>
        <taxon>Ecdysozoa</taxon>
        <taxon>Arthropoda</taxon>
        <taxon>Chelicerata</taxon>
        <taxon>Arachnida</taxon>
        <taxon>Araneae</taxon>
        <taxon>Araneomorphae</taxon>
        <taxon>Entelegynae</taxon>
        <taxon>Araneoidea</taxon>
        <taxon>Nephilidae</taxon>
        <taxon>Trichonephila</taxon>
        <taxon>Trichonephila inaurata</taxon>
    </lineage>
</organism>
<comment type="caution">
    <text evidence="1">The sequence shown here is derived from an EMBL/GenBank/DDBJ whole genome shotgun (WGS) entry which is preliminary data.</text>
</comment>
<accession>A0A8X6YPW6</accession>
<proteinExistence type="predicted"/>
<dbReference type="GO" id="GO:0004386">
    <property type="term" value="F:helicase activity"/>
    <property type="evidence" value="ECO:0007669"/>
    <property type="project" value="UniProtKB-KW"/>
</dbReference>
<keyword evidence="1" id="KW-0378">Hydrolase</keyword>
<reference evidence="1" key="1">
    <citation type="submission" date="2020-08" db="EMBL/GenBank/DDBJ databases">
        <title>Multicomponent nature underlies the extraordinary mechanical properties of spider dragline silk.</title>
        <authorList>
            <person name="Kono N."/>
            <person name="Nakamura H."/>
            <person name="Mori M."/>
            <person name="Yoshida Y."/>
            <person name="Ohtoshi R."/>
            <person name="Malay A.D."/>
            <person name="Moran D.A.P."/>
            <person name="Tomita M."/>
            <person name="Numata K."/>
            <person name="Arakawa K."/>
        </authorList>
    </citation>
    <scope>NUCLEOTIDE SEQUENCE</scope>
</reference>
<name>A0A8X6YPW6_9ARAC</name>
<dbReference type="Proteomes" id="UP000886998">
    <property type="component" value="Unassembled WGS sequence"/>
</dbReference>